<name>A0A840AK86_9HYPH</name>
<organism evidence="2 3">
    <name type="scientific">Kaistia hirudinis</name>
    <dbReference type="NCBI Taxonomy" id="1293440"/>
    <lineage>
        <taxon>Bacteria</taxon>
        <taxon>Pseudomonadati</taxon>
        <taxon>Pseudomonadota</taxon>
        <taxon>Alphaproteobacteria</taxon>
        <taxon>Hyphomicrobiales</taxon>
        <taxon>Kaistiaceae</taxon>
        <taxon>Kaistia</taxon>
    </lineage>
</organism>
<comment type="caution">
    <text evidence="2">The sequence shown here is derived from an EMBL/GenBank/DDBJ whole genome shotgun (WGS) entry which is preliminary data.</text>
</comment>
<accession>A0A840AK86</accession>
<dbReference type="EMBL" id="JACIDS010000002">
    <property type="protein sequence ID" value="MBB3930660.1"/>
    <property type="molecule type" value="Genomic_DNA"/>
</dbReference>
<evidence type="ECO:0000313" key="2">
    <source>
        <dbReference type="EMBL" id="MBB3930660.1"/>
    </source>
</evidence>
<reference evidence="2 3" key="1">
    <citation type="submission" date="2020-08" db="EMBL/GenBank/DDBJ databases">
        <title>Genomic Encyclopedia of Type Strains, Phase IV (KMG-IV): sequencing the most valuable type-strain genomes for metagenomic binning, comparative biology and taxonomic classification.</title>
        <authorList>
            <person name="Goeker M."/>
        </authorList>
    </citation>
    <scope>NUCLEOTIDE SEQUENCE [LARGE SCALE GENOMIC DNA]</scope>
    <source>
        <strain evidence="2 3">DSM 25966</strain>
    </source>
</reference>
<evidence type="ECO:0000256" key="1">
    <source>
        <dbReference type="SAM" id="Phobius"/>
    </source>
</evidence>
<dbReference type="AlphaFoldDB" id="A0A840AK86"/>
<dbReference type="Gene3D" id="1.20.120.1490">
    <property type="match status" value="1"/>
</dbReference>
<dbReference type="Pfam" id="PF13801">
    <property type="entry name" value="Metal_resist"/>
    <property type="match status" value="1"/>
</dbReference>
<keyword evidence="1" id="KW-0472">Membrane</keyword>
<protein>
    <submittedName>
        <fullName evidence="2">Putative membrane protein</fullName>
    </submittedName>
</protein>
<dbReference type="Proteomes" id="UP000553963">
    <property type="component" value="Unassembled WGS sequence"/>
</dbReference>
<evidence type="ECO:0000313" key="3">
    <source>
        <dbReference type="Proteomes" id="UP000553963"/>
    </source>
</evidence>
<dbReference type="InterPro" id="IPR025961">
    <property type="entry name" value="Metal_resist"/>
</dbReference>
<proteinExistence type="predicted"/>
<keyword evidence="1" id="KW-1133">Transmembrane helix</keyword>
<feature type="transmembrane region" description="Helical" evidence="1">
    <location>
        <begin position="12"/>
        <end position="33"/>
    </location>
</feature>
<keyword evidence="1" id="KW-0812">Transmembrane</keyword>
<keyword evidence="3" id="KW-1185">Reference proteome</keyword>
<sequence>MALGKDGKRGRSWLVLALVASLAVNAFFGGALVMEFLRFRHVGDEPGARATRMELRWFKDRLSPEALGQIEASLAPLRPDILARVERLRKLRAELGALVAAPQPDRAAIDANLREIRIEVGAMQEQIQSKTFDAVLALPQAERTPLATPGANAGN</sequence>
<gene>
    <name evidence="2" type="ORF">GGR25_001699</name>
</gene>
<dbReference type="RefSeq" id="WP_183398297.1">
    <property type="nucleotide sequence ID" value="NZ_JACIDS010000002.1"/>
</dbReference>